<dbReference type="AlphaFoldDB" id="A0AA38H756"/>
<name>A0AA38H756_9TREE</name>
<keyword evidence="1" id="KW-0812">Transmembrane</keyword>
<protein>
    <submittedName>
        <fullName evidence="2">Uncharacterized protein</fullName>
    </submittedName>
</protein>
<accession>A0AA38H756</accession>
<keyword evidence="1" id="KW-1133">Transmembrane helix</keyword>
<evidence type="ECO:0000256" key="1">
    <source>
        <dbReference type="SAM" id="Phobius"/>
    </source>
</evidence>
<keyword evidence="1" id="KW-0472">Membrane</keyword>
<dbReference type="Proteomes" id="UP001164286">
    <property type="component" value="Unassembled WGS sequence"/>
</dbReference>
<gene>
    <name evidence="2" type="ORF">MKK02DRAFT_43741</name>
</gene>
<organism evidence="2 3">
    <name type="scientific">Dioszegia hungarica</name>
    <dbReference type="NCBI Taxonomy" id="4972"/>
    <lineage>
        <taxon>Eukaryota</taxon>
        <taxon>Fungi</taxon>
        <taxon>Dikarya</taxon>
        <taxon>Basidiomycota</taxon>
        <taxon>Agaricomycotina</taxon>
        <taxon>Tremellomycetes</taxon>
        <taxon>Tremellales</taxon>
        <taxon>Bulleribasidiaceae</taxon>
        <taxon>Dioszegia</taxon>
    </lineage>
</organism>
<evidence type="ECO:0000313" key="3">
    <source>
        <dbReference type="Proteomes" id="UP001164286"/>
    </source>
</evidence>
<dbReference type="RefSeq" id="XP_052944839.1">
    <property type="nucleotide sequence ID" value="XM_053092589.1"/>
</dbReference>
<comment type="caution">
    <text evidence="2">The sequence shown here is derived from an EMBL/GenBank/DDBJ whole genome shotgun (WGS) entry which is preliminary data.</text>
</comment>
<proteinExistence type="predicted"/>
<reference evidence="2" key="1">
    <citation type="journal article" date="2022" name="G3 (Bethesda)">
        <title>High quality genome of the basidiomycete yeast Dioszegia hungarica PDD-24b-2 isolated from cloud water.</title>
        <authorList>
            <person name="Jarrige D."/>
            <person name="Haridas S."/>
            <person name="Bleykasten-Grosshans C."/>
            <person name="Joly M."/>
            <person name="Nadalig T."/>
            <person name="Sancelme M."/>
            <person name="Vuilleumier S."/>
            <person name="Grigoriev I.V."/>
            <person name="Amato P."/>
            <person name="Bringel F."/>
        </authorList>
    </citation>
    <scope>NUCLEOTIDE SEQUENCE</scope>
    <source>
        <strain evidence="2">PDD-24b-2</strain>
    </source>
</reference>
<dbReference type="GeneID" id="77731794"/>
<dbReference type="EMBL" id="JAKWFO010000005">
    <property type="protein sequence ID" value="KAI9635062.1"/>
    <property type="molecule type" value="Genomic_DNA"/>
</dbReference>
<feature type="transmembrane region" description="Helical" evidence="1">
    <location>
        <begin position="73"/>
        <end position="98"/>
    </location>
</feature>
<evidence type="ECO:0000313" key="2">
    <source>
        <dbReference type="EMBL" id="KAI9635062.1"/>
    </source>
</evidence>
<keyword evidence="3" id="KW-1185">Reference proteome</keyword>
<sequence length="108" mass="11672">MNPPAESLPIQAVQLQMMAVPNGYPVDEERSIASGLTLVGAPASVASTTSTTSTRRTLKPRIAVPTSKQLTDLWWKCVLGVCMVGILGGLGYLVFLFFKWMKTKSEQG</sequence>